<dbReference type="InterPro" id="IPR008147">
    <property type="entry name" value="Gln_synt_N"/>
</dbReference>
<dbReference type="InterPro" id="IPR008146">
    <property type="entry name" value="Gln_synth_cat_dom"/>
</dbReference>
<dbReference type="PANTHER" id="PTHR43407">
    <property type="entry name" value="GLUTAMINE SYNTHETASE"/>
    <property type="match status" value="1"/>
</dbReference>
<dbReference type="SMART" id="SM01230">
    <property type="entry name" value="Gln-synt_C"/>
    <property type="match status" value="1"/>
</dbReference>
<dbReference type="InterPro" id="IPR014746">
    <property type="entry name" value="Gln_synth/guanido_kin_cat_dom"/>
</dbReference>
<accession>A0A941EY53</accession>
<dbReference type="PROSITE" id="PS51987">
    <property type="entry name" value="GS_CATALYTIC"/>
    <property type="match status" value="1"/>
</dbReference>
<name>A0A941EY53_9BACT</name>
<dbReference type="GO" id="GO:0004356">
    <property type="term" value="F:glutamine synthetase activity"/>
    <property type="evidence" value="ECO:0007669"/>
    <property type="project" value="InterPro"/>
</dbReference>
<dbReference type="Pfam" id="PF00120">
    <property type="entry name" value="Gln-synt_C"/>
    <property type="match status" value="1"/>
</dbReference>
<reference evidence="5" key="2">
    <citation type="submission" date="2021-04" db="EMBL/GenBank/DDBJ databases">
        <authorList>
            <person name="Zhang T."/>
            <person name="Zhang Y."/>
            <person name="Lu D."/>
            <person name="Zuo D."/>
            <person name="Du Z."/>
        </authorList>
    </citation>
    <scope>NUCLEOTIDE SEQUENCE</scope>
    <source>
        <strain evidence="5">JR1</strain>
    </source>
</reference>
<reference evidence="5" key="1">
    <citation type="journal article" date="2018" name="Int. J. Syst. Evol. Microbiol.">
        <title>Carboxylicivirga sediminis sp. nov., isolated from coastal sediment.</title>
        <authorList>
            <person name="Wang F.Q."/>
            <person name="Ren L.H."/>
            <person name="Zou R.J."/>
            <person name="Sun Y.Z."/>
            <person name="Liu X.J."/>
            <person name="Jiang F."/>
            <person name="Liu L.J."/>
        </authorList>
    </citation>
    <scope>NUCLEOTIDE SEQUENCE</scope>
    <source>
        <strain evidence="5">JR1</strain>
    </source>
</reference>
<keyword evidence="6" id="KW-1185">Reference proteome</keyword>
<evidence type="ECO:0000256" key="3">
    <source>
        <dbReference type="RuleBase" id="RU000384"/>
    </source>
</evidence>
<sequence length="498" mass="55617">MNISVTLNPNPLVRYLQKPSADFTKEDIIKYMEANEIRMINFRYVAEDGRLKSLNFVASSREHLDAILSAGERVDGSSLFSFMEAGSSDLYVVPRYRTAFLNPFSEIPSIEILCSFYDHKGQALESAPENILRKAHQHFMSSTGMGMKFLGELEYYVNSERQSNFPASDQKGYHESEPFAKFEAMRKEALKLIAQCGGQIKYGHAEVGTFTAGNEAYEQHEIEFLPTEPEFAADQLLVAKWVLRMLAEKLNVEISFAPKITVGKAGSGLHFHMLVEKDGKNIMLGASGLSDVAKKVIAGILDMADALTAFGNTIPTSYLRLVPHQEAPTNICWGDRNRSALVRVPLGWTGGVEKMIFDANPGIEINPANTDSKQTVEFRAPDGSANIHLTIAGLIAAAEHGLNMPDSLDRAEKLYVNGNIFHQMPEGGLEQLPTSCYESAVRLESKRLLFENNNVFPERVITHTINKLKAFDDEKLSERLYGKNDQIRELVLQYIHCQ</sequence>
<evidence type="ECO:0000259" key="4">
    <source>
        <dbReference type="PROSITE" id="PS51987"/>
    </source>
</evidence>
<dbReference type="Gene3D" id="3.10.20.70">
    <property type="entry name" value="Glutamine synthetase, N-terminal domain"/>
    <property type="match status" value="1"/>
</dbReference>
<dbReference type="Proteomes" id="UP000679220">
    <property type="component" value="Unassembled WGS sequence"/>
</dbReference>
<gene>
    <name evidence="5" type="ORF">KDU71_00130</name>
</gene>
<dbReference type="SUPFAM" id="SSF55931">
    <property type="entry name" value="Glutamine synthetase/guanido kinase"/>
    <property type="match status" value="1"/>
</dbReference>
<dbReference type="GO" id="GO:0019740">
    <property type="term" value="P:nitrogen utilization"/>
    <property type="evidence" value="ECO:0007669"/>
    <property type="project" value="TreeGrafter"/>
</dbReference>
<dbReference type="SUPFAM" id="SSF54368">
    <property type="entry name" value="Glutamine synthetase, N-terminal domain"/>
    <property type="match status" value="1"/>
</dbReference>
<proteinExistence type="inferred from homology"/>
<dbReference type="InterPro" id="IPR036651">
    <property type="entry name" value="Gln_synt_N_sf"/>
</dbReference>
<dbReference type="AlphaFoldDB" id="A0A941EY53"/>
<dbReference type="GO" id="GO:0006542">
    <property type="term" value="P:glutamine biosynthetic process"/>
    <property type="evidence" value="ECO:0007669"/>
    <property type="project" value="InterPro"/>
</dbReference>
<evidence type="ECO:0000313" key="6">
    <source>
        <dbReference type="Proteomes" id="UP000679220"/>
    </source>
</evidence>
<comment type="similarity">
    <text evidence="1 2 3">Belongs to the glutamine synthetase family.</text>
</comment>
<comment type="caution">
    <text evidence="5">The sequence shown here is derived from an EMBL/GenBank/DDBJ whole genome shotgun (WGS) entry which is preliminary data.</text>
</comment>
<dbReference type="PANTHER" id="PTHR43407:SF1">
    <property type="entry name" value="LENGSIN"/>
    <property type="match status" value="1"/>
</dbReference>
<organism evidence="5 6">
    <name type="scientific">Carboxylicivirga sediminis</name>
    <dbReference type="NCBI Taxonomy" id="2006564"/>
    <lineage>
        <taxon>Bacteria</taxon>
        <taxon>Pseudomonadati</taxon>
        <taxon>Bacteroidota</taxon>
        <taxon>Bacteroidia</taxon>
        <taxon>Marinilabiliales</taxon>
        <taxon>Marinilabiliaceae</taxon>
        <taxon>Carboxylicivirga</taxon>
    </lineage>
</organism>
<dbReference type="Gene3D" id="3.30.590.10">
    <property type="entry name" value="Glutamine synthetase/guanido kinase, catalytic domain"/>
    <property type="match status" value="1"/>
</dbReference>
<evidence type="ECO:0000256" key="1">
    <source>
        <dbReference type="ARBA" id="ARBA00009897"/>
    </source>
</evidence>
<protein>
    <submittedName>
        <fullName evidence="5">Glutamine synthetase</fullName>
    </submittedName>
</protein>
<evidence type="ECO:0000256" key="2">
    <source>
        <dbReference type="PROSITE-ProRule" id="PRU01331"/>
    </source>
</evidence>
<dbReference type="GO" id="GO:0005737">
    <property type="term" value="C:cytoplasm"/>
    <property type="evidence" value="ECO:0007669"/>
    <property type="project" value="TreeGrafter"/>
</dbReference>
<dbReference type="EMBL" id="JAGTAR010000001">
    <property type="protein sequence ID" value="MBR8533951.1"/>
    <property type="molecule type" value="Genomic_DNA"/>
</dbReference>
<dbReference type="RefSeq" id="WP_212187860.1">
    <property type="nucleotide sequence ID" value="NZ_JAGTAR010000001.1"/>
</dbReference>
<dbReference type="Pfam" id="PF03951">
    <property type="entry name" value="Gln-synt_N"/>
    <property type="match status" value="1"/>
</dbReference>
<dbReference type="GO" id="GO:0016020">
    <property type="term" value="C:membrane"/>
    <property type="evidence" value="ECO:0007669"/>
    <property type="project" value="TreeGrafter"/>
</dbReference>
<evidence type="ECO:0000313" key="5">
    <source>
        <dbReference type="EMBL" id="MBR8533951.1"/>
    </source>
</evidence>
<feature type="domain" description="GS catalytic" evidence="4">
    <location>
        <begin position="128"/>
        <end position="498"/>
    </location>
</feature>